<organism evidence="1 2">
    <name type="scientific">Dreissena polymorpha</name>
    <name type="common">Zebra mussel</name>
    <name type="synonym">Mytilus polymorpha</name>
    <dbReference type="NCBI Taxonomy" id="45954"/>
    <lineage>
        <taxon>Eukaryota</taxon>
        <taxon>Metazoa</taxon>
        <taxon>Spiralia</taxon>
        <taxon>Lophotrochozoa</taxon>
        <taxon>Mollusca</taxon>
        <taxon>Bivalvia</taxon>
        <taxon>Autobranchia</taxon>
        <taxon>Heteroconchia</taxon>
        <taxon>Euheterodonta</taxon>
        <taxon>Imparidentia</taxon>
        <taxon>Neoheterodontei</taxon>
        <taxon>Myida</taxon>
        <taxon>Dreissenoidea</taxon>
        <taxon>Dreissenidae</taxon>
        <taxon>Dreissena</taxon>
    </lineage>
</organism>
<evidence type="ECO:0000313" key="2">
    <source>
        <dbReference type="Proteomes" id="UP000828390"/>
    </source>
</evidence>
<reference evidence="1" key="2">
    <citation type="submission" date="2020-11" db="EMBL/GenBank/DDBJ databases">
        <authorList>
            <person name="McCartney M.A."/>
            <person name="Auch B."/>
            <person name="Kono T."/>
            <person name="Mallez S."/>
            <person name="Becker A."/>
            <person name="Gohl D.M."/>
            <person name="Silverstein K.A.T."/>
            <person name="Koren S."/>
            <person name="Bechman K.B."/>
            <person name="Herman A."/>
            <person name="Abrahante J.E."/>
            <person name="Garbe J."/>
        </authorList>
    </citation>
    <scope>NUCLEOTIDE SEQUENCE</scope>
    <source>
        <strain evidence="1">Duluth1</strain>
        <tissue evidence="1">Whole animal</tissue>
    </source>
</reference>
<comment type="caution">
    <text evidence="1">The sequence shown here is derived from an EMBL/GenBank/DDBJ whole genome shotgun (WGS) entry which is preliminary data.</text>
</comment>
<proteinExistence type="predicted"/>
<accession>A0A9D4LQD6</accession>
<dbReference type="EMBL" id="JAIWYP010000002">
    <property type="protein sequence ID" value="KAH3862009.1"/>
    <property type="molecule type" value="Genomic_DNA"/>
</dbReference>
<reference evidence="1" key="1">
    <citation type="journal article" date="2019" name="bioRxiv">
        <title>The Genome of the Zebra Mussel, Dreissena polymorpha: A Resource for Invasive Species Research.</title>
        <authorList>
            <person name="McCartney M.A."/>
            <person name="Auch B."/>
            <person name="Kono T."/>
            <person name="Mallez S."/>
            <person name="Zhang Y."/>
            <person name="Obille A."/>
            <person name="Becker A."/>
            <person name="Abrahante J.E."/>
            <person name="Garbe J."/>
            <person name="Badalamenti J.P."/>
            <person name="Herman A."/>
            <person name="Mangelson H."/>
            <person name="Liachko I."/>
            <person name="Sullivan S."/>
            <person name="Sone E.D."/>
            <person name="Koren S."/>
            <person name="Silverstein K.A.T."/>
            <person name="Beckman K.B."/>
            <person name="Gohl D.M."/>
        </authorList>
    </citation>
    <scope>NUCLEOTIDE SEQUENCE</scope>
    <source>
        <strain evidence="1">Duluth1</strain>
        <tissue evidence="1">Whole animal</tissue>
    </source>
</reference>
<gene>
    <name evidence="1" type="ORF">DPMN_024963</name>
</gene>
<sequence>MSIFLNLNAECDGKTDRQTDRRTDGQTVIMTKVHEDWAKNATSRVFTCLHYKQKEKPAPPPCGHFFPPPISTNFELKTAPPSESTIFPPILTIFELVHDINKTNILTKFHDGEKM</sequence>
<name>A0A9D4LQD6_DREPO</name>
<dbReference type="Proteomes" id="UP000828390">
    <property type="component" value="Unassembled WGS sequence"/>
</dbReference>
<evidence type="ECO:0000313" key="1">
    <source>
        <dbReference type="EMBL" id="KAH3862009.1"/>
    </source>
</evidence>
<dbReference type="AlphaFoldDB" id="A0A9D4LQD6"/>
<protein>
    <submittedName>
        <fullName evidence="1">Uncharacterized protein</fullName>
    </submittedName>
</protein>
<keyword evidence="2" id="KW-1185">Reference proteome</keyword>